<keyword evidence="2" id="KW-1185">Reference proteome</keyword>
<dbReference type="Proteomes" id="UP001054837">
    <property type="component" value="Unassembled WGS sequence"/>
</dbReference>
<comment type="caution">
    <text evidence="1">The sequence shown here is derived from an EMBL/GenBank/DDBJ whole genome shotgun (WGS) entry which is preliminary data.</text>
</comment>
<proteinExistence type="predicted"/>
<evidence type="ECO:0000313" key="2">
    <source>
        <dbReference type="Proteomes" id="UP001054837"/>
    </source>
</evidence>
<organism evidence="1 2">
    <name type="scientific">Caerostris darwini</name>
    <dbReference type="NCBI Taxonomy" id="1538125"/>
    <lineage>
        <taxon>Eukaryota</taxon>
        <taxon>Metazoa</taxon>
        <taxon>Ecdysozoa</taxon>
        <taxon>Arthropoda</taxon>
        <taxon>Chelicerata</taxon>
        <taxon>Arachnida</taxon>
        <taxon>Araneae</taxon>
        <taxon>Araneomorphae</taxon>
        <taxon>Entelegynae</taxon>
        <taxon>Araneoidea</taxon>
        <taxon>Araneidae</taxon>
        <taxon>Caerostris</taxon>
    </lineage>
</organism>
<protein>
    <submittedName>
        <fullName evidence="1">Uncharacterized protein</fullName>
    </submittedName>
</protein>
<sequence length="130" mass="15024">MQVGDDDPINGKQLLKDLNPLTNEVVTGRVIGNKLKIFLPSAEAHRAIRHEISDERKLKSHTYLLSQEKQLKMIIRGLPNYFPTKEIEELLMSEGFESEFITQLRHRSGKGNIPLFLAFYQSQKNQNRSF</sequence>
<dbReference type="EMBL" id="BPLQ01001391">
    <property type="protein sequence ID" value="GIX81376.1"/>
    <property type="molecule type" value="Genomic_DNA"/>
</dbReference>
<evidence type="ECO:0000313" key="1">
    <source>
        <dbReference type="EMBL" id="GIX81376.1"/>
    </source>
</evidence>
<name>A0AAV4N9Z4_9ARAC</name>
<gene>
    <name evidence="1" type="primary">AVEN_66901_1</name>
    <name evidence="1" type="ORF">CDAR_2271</name>
</gene>
<accession>A0AAV4N9Z4</accession>
<reference evidence="1 2" key="1">
    <citation type="submission" date="2021-06" db="EMBL/GenBank/DDBJ databases">
        <title>Caerostris darwini draft genome.</title>
        <authorList>
            <person name="Kono N."/>
            <person name="Arakawa K."/>
        </authorList>
    </citation>
    <scope>NUCLEOTIDE SEQUENCE [LARGE SCALE GENOMIC DNA]</scope>
</reference>
<dbReference type="AlphaFoldDB" id="A0AAV4N9Z4"/>